<evidence type="ECO:0000313" key="4">
    <source>
        <dbReference type="Proteomes" id="UP001225598"/>
    </source>
</evidence>
<keyword evidence="4" id="KW-1185">Reference proteome</keyword>
<feature type="chain" id="PRO_5046762640" description="Secreted protein" evidence="2">
    <location>
        <begin position="29"/>
        <end position="118"/>
    </location>
</feature>
<gene>
    <name evidence="3" type="ORF">QP027_07910</name>
</gene>
<feature type="compositionally biased region" description="Low complexity" evidence="1">
    <location>
        <begin position="32"/>
        <end position="55"/>
    </location>
</feature>
<proteinExistence type="predicted"/>
<name>A0ABY8VBK0_9CORY</name>
<dbReference type="RefSeq" id="WP_284823862.1">
    <property type="nucleotide sequence ID" value="NZ_CP126969.1"/>
</dbReference>
<reference evidence="3 4" key="1">
    <citation type="submission" date="2023-05" db="EMBL/GenBank/DDBJ databases">
        <title>Corynebacterium suedekumii sp. nov. and Corynebacterium breve sp. nov. isolated from raw cow's milk.</title>
        <authorList>
            <person name="Baer M.K."/>
            <person name="Mehl L."/>
            <person name="Hellmuth R."/>
            <person name="Marke G."/>
            <person name="Lipski A."/>
        </authorList>
    </citation>
    <scope>NUCLEOTIDE SEQUENCE [LARGE SCALE GENOMIC DNA]</scope>
    <source>
        <strain evidence="3 4">R4</strain>
    </source>
</reference>
<protein>
    <recommendedName>
        <fullName evidence="5">Secreted protein</fullName>
    </recommendedName>
</protein>
<feature type="region of interest" description="Disordered" evidence="1">
    <location>
        <begin position="31"/>
        <end position="55"/>
    </location>
</feature>
<organism evidence="3 4">
    <name type="scientific">Corynebacterium breve</name>
    <dbReference type="NCBI Taxonomy" id="3049799"/>
    <lineage>
        <taxon>Bacteria</taxon>
        <taxon>Bacillati</taxon>
        <taxon>Actinomycetota</taxon>
        <taxon>Actinomycetes</taxon>
        <taxon>Mycobacteriales</taxon>
        <taxon>Corynebacteriaceae</taxon>
        <taxon>Corynebacterium</taxon>
    </lineage>
</organism>
<accession>A0ABY8VBK0</accession>
<evidence type="ECO:0000313" key="3">
    <source>
        <dbReference type="EMBL" id="WIM67050.1"/>
    </source>
</evidence>
<evidence type="ECO:0008006" key="5">
    <source>
        <dbReference type="Google" id="ProtNLM"/>
    </source>
</evidence>
<feature type="signal peptide" evidence="2">
    <location>
        <begin position="1"/>
        <end position="28"/>
    </location>
</feature>
<dbReference type="EMBL" id="CP126969">
    <property type="protein sequence ID" value="WIM67050.1"/>
    <property type="molecule type" value="Genomic_DNA"/>
</dbReference>
<evidence type="ECO:0000256" key="2">
    <source>
        <dbReference type="SAM" id="SignalP"/>
    </source>
</evidence>
<sequence>MKISRSIVAIASACALTFAGVGANVAYAAEPTQNTTVTTQEDTEDASGSSALSSELGDVELEDQGDFGQGSSDLVKAEAGPFAPLLLKLLPALNSLLSLLDVIVDALGFAFTPSLLGK</sequence>
<keyword evidence="2" id="KW-0732">Signal</keyword>
<dbReference type="Proteomes" id="UP001225598">
    <property type="component" value="Chromosome"/>
</dbReference>
<evidence type="ECO:0000256" key="1">
    <source>
        <dbReference type="SAM" id="MobiDB-lite"/>
    </source>
</evidence>